<evidence type="ECO:0000313" key="2">
    <source>
        <dbReference type="EMBL" id="MEE8658252.1"/>
    </source>
</evidence>
<evidence type="ECO:0000256" key="1">
    <source>
        <dbReference type="SAM" id="SignalP"/>
    </source>
</evidence>
<protein>
    <submittedName>
        <fullName evidence="2">DUF5077 domain-containing protein</fullName>
    </submittedName>
</protein>
<organism evidence="2 3">
    <name type="scientific">Sorlinia euscelidii</name>
    <dbReference type="NCBI Taxonomy" id="3081148"/>
    <lineage>
        <taxon>Bacteria</taxon>
        <taxon>Pseudomonadati</taxon>
        <taxon>Pseudomonadota</taxon>
        <taxon>Alphaproteobacteria</taxon>
        <taxon>Acetobacterales</taxon>
        <taxon>Acetobacteraceae</taxon>
        <taxon>Sorlinia</taxon>
    </lineage>
</organism>
<feature type="signal peptide" evidence="1">
    <location>
        <begin position="1"/>
        <end position="21"/>
    </location>
</feature>
<feature type="chain" id="PRO_5045176571" evidence="1">
    <location>
        <begin position="22"/>
        <end position="458"/>
    </location>
</feature>
<proteinExistence type="predicted"/>
<reference evidence="2 3" key="1">
    <citation type="submission" date="2023-10" db="EMBL/GenBank/DDBJ databases">
        <title>Sorlinia euscelidii gen. nov., sp. nov., an acetic acid bacteria isolated from the gut of Euscelidius variegatus emitter.</title>
        <authorList>
            <person name="Michoud G."/>
            <person name="Marasco R."/>
            <person name="Seferji K."/>
            <person name="Gonella E."/>
            <person name="Garuglieri E."/>
            <person name="Alma A."/>
            <person name="Mapelli F."/>
            <person name="Borin S."/>
            <person name="Daffonchio D."/>
            <person name="Crotti E."/>
        </authorList>
    </citation>
    <scope>NUCLEOTIDE SEQUENCE [LARGE SCALE GENOMIC DNA]</scope>
    <source>
        <strain evidence="2 3">EV16P</strain>
    </source>
</reference>
<dbReference type="EMBL" id="JAWJZY010000002">
    <property type="protein sequence ID" value="MEE8658252.1"/>
    <property type="molecule type" value="Genomic_DNA"/>
</dbReference>
<keyword evidence="1" id="KW-0732">Signal</keyword>
<accession>A0ABU7U0C6</accession>
<dbReference type="PROSITE" id="PS51257">
    <property type="entry name" value="PROKAR_LIPOPROTEIN"/>
    <property type="match status" value="1"/>
</dbReference>
<comment type="caution">
    <text evidence="2">The sequence shown here is derived from an EMBL/GenBank/DDBJ whole genome shotgun (WGS) entry which is preliminary data.</text>
</comment>
<dbReference type="Proteomes" id="UP001312908">
    <property type="component" value="Unassembled WGS sequence"/>
</dbReference>
<dbReference type="RefSeq" id="WP_394819203.1">
    <property type="nucleotide sequence ID" value="NZ_JAWJZY010000002.1"/>
</dbReference>
<evidence type="ECO:0000313" key="3">
    <source>
        <dbReference type="Proteomes" id="UP001312908"/>
    </source>
</evidence>
<sequence length="458" mass="51713">MIRKATSALLLMASCAINAHAIIPSGGWTLKDETPQSEDYAMRIDVDPGAKIGTSFDIPSNAFWGEDIIFKEARGGNLGLSREDGQKFALVRIWGGLEAKSGALPSVHCDDTDECVGLKGFFDWRVGHNYRFRVEKSPRTTSDASGDWWQITLADLTSGTISFLGEIKTVKTDGIERFSNAYLQYPAIPEATEDCISHRHTRATLGQTRGMWGSVGALAYSNGMSYGKPDVCDATIRLPDMTPKDYSSASWEKDDAVTLLGNNFMGIHQWGDFGKQAKKGMLFVKDLSEDEPYIYEALDDGEYGIFPREGLDNDHWKSLGKGYPIMNDLLSRQQRLREWRERNDDETAIGDYFIYHNPYFDETEYFTLTKKGAGEFPIDKSDNDYWHYVGRYPKKDDALSSRLTLHFQEENGGEGKKGWLYFDMSSDGFYILRKDGAYGAFPQITGDNEWWLYIGHHS</sequence>
<name>A0ABU7U0C6_9PROT</name>
<keyword evidence="3" id="KW-1185">Reference proteome</keyword>
<gene>
    <name evidence="2" type="ORF">DOFOFD_04425</name>
</gene>
<dbReference type="Gene3D" id="3.30.160.280">
    <property type="match status" value="2"/>
</dbReference>